<dbReference type="Proteomes" id="UP000467841">
    <property type="component" value="Unassembled WGS sequence"/>
</dbReference>
<sequence length="530" mass="61867">MGKRNVIVSSLRRLEIYILTNLDELVINTPSLEYLELDYYNDKSHHCLIEKMPKLRQACVAAKFLYLKRLIRSITSVEFLTFCLVDHPSHGFDVYRDGFVFDQAVYGDGFVFDKLEHLELCICKEYASTVLDLCGLGNEEDFKAEDLTQNRKRPEARRLVEKRDREVTEFECFIFLVLYALSLFDETEGKKLRCFLQRNLPLHRAQALESFRLEFSHLDLEPEDIRLWVEAVVSRCVRELEISCISYPRKTDILPLPSSLYTCKSLVSLKLERTTLEDVPPMVCLPCLKNLQLIEVIYLNDEPFQRLLSICPVLEELRVMVDVYEVNGLRKIIVVVPSLLRLVLYIPDKLDEYVINTPYLKYLKLEYFNNNNSHQTHHTHQCLVEKMPKLREAYIDASFSYVERLFRSITSVNHLTLCLADILEDDVYCDGIVFNHLEHLELCICEKYASAVLVRLLKDSPNLRVLKLRRIKYNHDPDAVRLWSQPSTVPECLLSSLQTFKFSDYLPGDRDLASYFLQNARCLTTTRITS</sequence>
<feature type="domain" description="FBD" evidence="1">
    <location>
        <begin position="485"/>
        <end position="527"/>
    </location>
</feature>
<proteinExistence type="predicted"/>
<dbReference type="EMBL" id="CACVBM020001607">
    <property type="protein sequence ID" value="CAA7055575.1"/>
    <property type="molecule type" value="Genomic_DNA"/>
</dbReference>
<dbReference type="Pfam" id="PF08387">
    <property type="entry name" value="FBD"/>
    <property type="match status" value="1"/>
</dbReference>
<dbReference type="InterPro" id="IPR032675">
    <property type="entry name" value="LRR_dom_sf"/>
</dbReference>
<name>A0A6D2KEX5_9BRAS</name>
<dbReference type="PANTHER" id="PTHR31900">
    <property type="entry name" value="F-BOX/RNI SUPERFAMILY PROTEIN-RELATED"/>
    <property type="match status" value="1"/>
</dbReference>
<reference evidence="3" key="1">
    <citation type="submission" date="2020-01" db="EMBL/GenBank/DDBJ databases">
        <authorList>
            <person name="Mishra B."/>
        </authorList>
    </citation>
    <scope>NUCLEOTIDE SEQUENCE [LARGE SCALE GENOMIC DNA]</scope>
</reference>
<dbReference type="InterPro" id="IPR006566">
    <property type="entry name" value="FBD"/>
</dbReference>
<evidence type="ECO:0000259" key="1">
    <source>
        <dbReference type="Pfam" id="PF08387"/>
    </source>
</evidence>
<dbReference type="Gene3D" id="3.80.10.10">
    <property type="entry name" value="Ribonuclease Inhibitor"/>
    <property type="match status" value="1"/>
</dbReference>
<evidence type="ECO:0000313" key="4">
    <source>
        <dbReference type="Proteomes" id="UP000467841"/>
    </source>
</evidence>
<gene>
    <name evidence="3" type="ORF">MERR_LOCUS42811</name>
</gene>
<dbReference type="SUPFAM" id="SSF52047">
    <property type="entry name" value="RNI-like"/>
    <property type="match status" value="1"/>
</dbReference>
<organism evidence="3 4">
    <name type="scientific">Microthlaspi erraticum</name>
    <dbReference type="NCBI Taxonomy" id="1685480"/>
    <lineage>
        <taxon>Eukaryota</taxon>
        <taxon>Viridiplantae</taxon>
        <taxon>Streptophyta</taxon>
        <taxon>Embryophyta</taxon>
        <taxon>Tracheophyta</taxon>
        <taxon>Spermatophyta</taxon>
        <taxon>Magnoliopsida</taxon>
        <taxon>eudicotyledons</taxon>
        <taxon>Gunneridae</taxon>
        <taxon>Pentapetalae</taxon>
        <taxon>rosids</taxon>
        <taxon>malvids</taxon>
        <taxon>Brassicales</taxon>
        <taxon>Brassicaceae</taxon>
        <taxon>Coluteocarpeae</taxon>
        <taxon>Microthlaspi</taxon>
    </lineage>
</organism>
<accession>A0A6D2KEX5</accession>
<evidence type="ECO:0000259" key="2">
    <source>
        <dbReference type="Pfam" id="PF24758"/>
    </source>
</evidence>
<evidence type="ECO:0000313" key="3">
    <source>
        <dbReference type="EMBL" id="CAA7055575.1"/>
    </source>
</evidence>
<comment type="caution">
    <text evidence="3">The sequence shown here is derived from an EMBL/GenBank/DDBJ whole genome shotgun (WGS) entry which is preliminary data.</text>
</comment>
<dbReference type="InterPro" id="IPR050232">
    <property type="entry name" value="FBL13/AtMIF1-like"/>
</dbReference>
<dbReference type="InterPro" id="IPR055411">
    <property type="entry name" value="LRR_FXL15/At3g58940/PEG3-like"/>
</dbReference>
<feature type="domain" description="F-box/LRR-repeat protein 15/At3g58940/PEG3-like LRR" evidence="2">
    <location>
        <begin position="227"/>
        <end position="391"/>
    </location>
</feature>
<dbReference type="PANTHER" id="PTHR31900:SF28">
    <property type="entry name" value="FBD DOMAIN-CONTAINING PROTEIN"/>
    <property type="match status" value="1"/>
</dbReference>
<dbReference type="Pfam" id="PF24758">
    <property type="entry name" value="LRR_At5g56370"/>
    <property type="match status" value="1"/>
</dbReference>
<keyword evidence="4" id="KW-1185">Reference proteome</keyword>
<protein>
    <submittedName>
        <fullName evidence="3">Uncharacterized protein</fullName>
    </submittedName>
</protein>
<dbReference type="AlphaFoldDB" id="A0A6D2KEX5"/>